<accession>A0A194S605</accession>
<feature type="region of interest" description="Disordered" evidence="1">
    <location>
        <begin position="137"/>
        <end position="291"/>
    </location>
</feature>
<proteinExistence type="predicted"/>
<dbReference type="GO" id="GO:0003676">
    <property type="term" value="F:nucleic acid binding"/>
    <property type="evidence" value="ECO:0007669"/>
    <property type="project" value="InterPro"/>
</dbReference>
<feature type="region of interest" description="Disordered" evidence="1">
    <location>
        <begin position="666"/>
        <end position="689"/>
    </location>
</feature>
<feature type="region of interest" description="Disordered" evidence="1">
    <location>
        <begin position="513"/>
        <end position="548"/>
    </location>
</feature>
<dbReference type="Gene3D" id="3.30.70.330">
    <property type="match status" value="1"/>
</dbReference>
<reference evidence="2 3" key="1">
    <citation type="journal article" date="2015" name="Front. Microbiol.">
        <title>Genome sequence of the plant growth promoting endophytic yeast Rhodotorula graminis WP1.</title>
        <authorList>
            <person name="Firrincieli A."/>
            <person name="Otillar R."/>
            <person name="Salamov A."/>
            <person name="Schmutz J."/>
            <person name="Khan Z."/>
            <person name="Redman R.S."/>
            <person name="Fleck N.D."/>
            <person name="Lindquist E."/>
            <person name="Grigoriev I.V."/>
            <person name="Doty S.L."/>
        </authorList>
    </citation>
    <scope>NUCLEOTIDE SEQUENCE [LARGE SCALE GENOMIC DNA]</scope>
    <source>
        <strain evidence="2 3">WP1</strain>
    </source>
</reference>
<dbReference type="OrthoDB" id="439808at2759"/>
<evidence type="ECO:0008006" key="4">
    <source>
        <dbReference type="Google" id="ProtNLM"/>
    </source>
</evidence>
<organism evidence="2 3">
    <name type="scientific">Rhodotorula graminis (strain WP1)</name>
    <dbReference type="NCBI Taxonomy" id="578459"/>
    <lineage>
        <taxon>Eukaryota</taxon>
        <taxon>Fungi</taxon>
        <taxon>Dikarya</taxon>
        <taxon>Basidiomycota</taxon>
        <taxon>Pucciniomycotina</taxon>
        <taxon>Microbotryomycetes</taxon>
        <taxon>Sporidiobolales</taxon>
        <taxon>Sporidiobolaceae</taxon>
        <taxon>Rhodotorula</taxon>
    </lineage>
</organism>
<dbReference type="InterPro" id="IPR035979">
    <property type="entry name" value="RBD_domain_sf"/>
</dbReference>
<feature type="compositionally biased region" description="Basic and acidic residues" evidence="1">
    <location>
        <begin position="678"/>
        <end position="689"/>
    </location>
</feature>
<dbReference type="SUPFAM" id="SSF54928">
    <property type="entry name" value="RNA-binding domain, RBD"/>
    <property type="match status" value="1"/>
</dbReference>
<feature type="compositionally biased region" description="Basic and acidic residues" evidence="1">
    <location>
        <begin position="201"/>
        <end position="221"/>
    </location>
</feature>
<dbReference type="EMBL" id="KQ474077">
    <property type="protein sequence ID" value="KPV76017.1"/>
    <property type="molecule type" value="Genomic_DNA"/>
</dbReference>
<dbReference type="GeneID" id="28977072"/>
<evidence type="ECO:0000313" key="2">
    <source>
        <dbReference type="EMBL" id="KPV76017.1"/>
    </source>
</evidence>
<sequence length="689" mass="75792">MAAVPVLADPSAMTPGERTNELVALVQRDDLLGVLLVLLYCGEAEVNSTATLYRTSPVEAALLYPTRRTPVRRLIAECLLHRGARTDHLAQNMPSRALPAIESILSSWDDGGRERATISYDLSFTMDLYAAEEYLQEHGYGPDGPPDPPSADSSSAPAVLAPVSHAAPTPPTPPHDDPHRPVDSPSNTLYELVPQDAATPSRRDGPSDHAPSPRDDSRRSENAQWPSRVGSDRHEPRRRSRSPDRRRDSYARDGRERRSRSPRPDQRRLLPRHQRSPSPRRQQRDISPVRLPQALSSASATAGGSARWIFETLLGLGVRPFDMFMSKSRNKPLRFAFVGFDSASAATKAMRELHGLRVDGVKLSASRFCDKHTGSTQPRIPASDLLDRRYIGPQAQSELASFERQPGLFFLHLAPSTTEVGIRKLLCRYLSASKVGFIEVRHAGLTRTAFADLADDESCRKAIIECDGAVVDGYAVRVSWLERRNSWRPPRNSAFVRSSPPRPIPIDDAALKSRASEAGTPSPRVPPAPTTPGSALQPSPPQNGAYGPEVEHLRTIGLSDEQIVAVQQLWRPIERDEVGGPTLERRMDVKVDFGCVVEEDARLALAQNAREPAFPDDSASQARYSAFLEAQVGKSRDYYTVFFAKLAEFSSSSVAFAAKARSVAEEARRDMSATMDVGDGRGVKEEERA</sequence>
<gene>
    <name evidence="2" type="ORF">RHOBADRAFT_53018</name>
</gene>
<keyword evidence="3" id="KW-1185">Reference proteome</keyword>
<dbReference type="RefSeq" id="XP_018272066.1">
    <property type="nucleotide sequence ID" value="XM_018416624.1"/>
</dbReference>
<feature type="compositionally biased region" description="Low complexity" evidence="1">
    <location>
        <begin position="150"/>
        <end position="167"/>
    </location>
</feature>
<dbReference type="InterPro" id="IPR012677">
    <property type="entry name" value="Nucleotide-bd_a/b_plait_sf"/>
</dbReference>
<evidence type="ECO:0000313" key="3">
    <source>
        <dbReference type="Proteomes" id="UP000053890"/>
    </source>
</evidence>
<name>A0A194S605_RHOGW</name>
<dbReference type="Proteomes" id="UP000053890">
    <property type="component" value="Unassembled WGS sequence"/>
</dbReference>
<evidence type="ECO:0000256" key="1">
    <source>
        <dbReference type="SAM" id="MobiDB-lite"/>
    </source>
</evidence>
<feature type="compositionally biased region" description="Basic and acidic residues" evidence="1">
    <location>
        <begin position="230"/>
        <end position="256"/>
    </location>
</feature>
<dbReference type="AlphaFoldDB" id="A0A194S605"/>
<protein>
    <recommendedName>
        <fullName evidence="4">RRM domain-containing protein</fullName>
    </recommendedName>
</protein>
<dbReference type="CDD" id="cd00590">
    <property type="entry name" value="RRM_SF"/>
    <property type="match status" value="2"/>
</dbReference>